<sequence length="216" mass="24041">MAELRQYWALPFPPTIHILLCTSVLLSIASTALSLASKPVVSVLIVIFPSLTFLTLFHHGFVIVVARKKEDRRKTPFVSKTLIRKTHLYALGFLSFFWLTGTVWAVPIAVRSKSPVHIANEALGLLELFVLLFVLVVCIRDRRRVLRGHLDGKLDDVEENTNAIPMRSLDKPKAEAVIEISHGGNSKSQAEPEQQSDQEASGTMQVPESDGLSYLQ</sequence>
<feature type="compositionally biased region" description="Polar residues" evidence="1">
    <location>
        <begin position="183"/>
        <end position="206"/>
    </location>
</feature>
<name>A0A4Y7PS23_9AGAM</name>
<evidence type="ECO:0000313" key="4">
    <source>
        <dbReference type="Proteomes" id="UP000294933"/>
    </source>
</evidence>
<evidence type="ECO:0000313" key="3">
    <source>
        <dbReference type="EMBL" id="TDL17310.1"/>
    </source>
</evidence>
<feature type="transmembrane region" description="Helical" evidence="2">
    <location>
        <begin position="122"/>
        <end position="139"/>
    </location>
</feature>
<keyword evidence="4" id="KW-1185">Reference proteome</keyword>
<reference evidence="3 4" key="1">
    <citation type="submission" date="2018-06" db="EMBL/GenBank/DDBJ databases">
        <title>A transcriptomic atlas of mushroom development highlights an independent origin of complex multicellularity.</title>
        <authorList>
            <consortium name="DOE Joint Genome Institute"/>
            <person name="Krizsan K."/>
            <person name="Almasi E."/>
            <person name="Merenyi Z."/>
            <person name="Sahu N."/>
            <person name="Viragh M."/>
            <person name="Koszo T."/>
            <person name="Mondo S."/>
            <person name="Kiss B."/>
            <person name="Balint B."/>
            <person name="Kues U."/>
            <person name="Barry K."/>
            <person name="Hegedus J.C."/>
            <person name="Henrissat B."/>
            <person name="Johnson J."/>
            <person name="Lipzen A."/>
            <person name="Ohm R."/>
            <person name="Nagy I."/>
            <person name="Pangilinan J."/>
            <person name="Yan J."/>
            <person name="Xiong Y."/>
            <person name="Grigoriev I.V."/>
            <person name="Hibbett D.S."/>
            <person name="Nagy L.G."/>
        </authorList>
    </citation>
    <scope>NUCLEOTIDE SEQUENCE [LARGE SCALE GENOMIC DNA]</scope>
    <source>
        <strain evidence="3 4">SZMC22713</strain>
    </source>
</reference>
<feature type="transmembrane region" description="Helical" evidence="2">
    <location>
        <begin position="87"/>
        <end position="110"/>
    </location>
</feature>
<dbReference type="VEuPathDB" id="FungiDB:BD410DRAFT_554358"/>
<proteinExistence type="predicted"/>
<dbReference type="Proteomes" id="UP000294933">
    <property type="component" value="Unassembled WGS sequence"/>
</dbReference>
<organism evidence="3 4">
    <name type="scientific">Rickenella mellea</name>
    <dbReference type="NCBI Taxonomy" id="50990"/>
    <lineage>
        <taxon>Eukaryota</taxon>
        <taxon>Fungi</taxon>
        <taxon>Dikarya</taxon>
        <taxon>Basidiomycota</taxon>
        <taxon>Agaricomycotina</taxon>
        <taxon>Agaricomycetes</taxon>
        <taxon>Hymenochaetales</taxon>
        <taxon>Rickenellaceae</taxon>
        <taxon>Rickenella</taxon>
    </lineage>
</organism>
<gene>
    <name evidence="3" type="ORF">BD410DRAFT_554358</name>
</gene>
<evidence type="ECO:0000256" key="2">
    <source>
        <dbReference type="SAM" id="Phobius"/>
    </source>
</evidence>
<keyword evidence="2" id="KW-0472">Membrane</keyword>
<evidence type="ECO:0000256" key="1">
    <source>
        <dbReference type="SAM" id="MobiDB-lite"/>
    </source>
</evidence>
<protein>
    <submittedName>
        <fullName evidence="3">Uncharacterized protein</fullName>
    </submittedName>
</protein>
<dbReference type="EMBL" id="ML170224">
    <property type="protein sequence ID" value="TDL17310.1"/>
    <property type="molecule type" value="Genomic_DNA"/>
</dbReference>
<keyword evidence="2" id="KW-1133">Transmembrane helix</keyword>
<feature type="transmembrane region" description="Helical" evidence="2">
    <location>
        <begin position="41"/>
        <end position="66"/>
    </location>
</feature>
<feature type="region of interest" description="Disordered" evidence="1">
    <location>
        <begin position="180"/>
        <end position="216"/>
    </location>
</feature>
<dbReference type="AlphaFoldDB" id="A0A4Y7PS23"/>
<keyword evidence="2" id="KW-0812">Transmembrane</keyword>
<feature type="transmembrane region" description="Helical" evidence="2">
    <location>
        <begin position="12"/>
        <end position="35"/>
    </location>
</feature>
<accession>A0A4Y7PS23</accession>